<dbReference type="CDD" id="cd00156">
    <property type="entry name" value="REC"/>
    <property type="match status" value="1"/>
</dbReference>
<dbReference type="SUPFAM" id="SSF52172">
    <property type="entry name" value="CheY-like"/>
    <property type="match status" value="1"/>
</dbReference>
<dbReference type="Pfam" id="PF25601">
    <property type="entry name" value="AAA_lid_14"/>
    <property type="match status" value="1"/>
</dbReference>
<proteinExistence type="predicted"/>
<reference evidence="10 11" key="1">
    <citation type="submission" date="2005-11" db="EMBL/GenBank/DDBJ databases">
        <title>The complete genome sequence of Lawsonia intracellularis: the causative agent of proliferative enteropathy.</title>
        <authorList>
            <person name="Kaur K."/>
            <person name="Zhang Q."/>
            <person name="Beckler D."/>
            <person name="Munir S."/>
            <person name="Li L."/>
            <person name="Kinsley K."/>
            <person name="Herron L."/>
            <person name="Peterson A."/>
            <person name="May B."/>
            <person name="Singh S."/>
            <person name="Gebhart C."/>
            <person name="Kapur V."/>
        </authorList>
    </citation>
    <scope>NUCLEOTIDE SEQUENCE [LARGE SCALE GENOMIC DNA]</scope>
    <source>
        <strain evidence="10 11">PHE/MN1-00</strain>
    </source>
</reference>
<evidence type="ECO:0000256" key="2">
    <source>
        <dbReference type="ARBA" id="ARBA00022840"/>
    </source>
</evidence>
<dbReference type="Pfam" id="PF00158">
    <property type="entry name" value="Sigma54_activat"/>
    <property type="match status" value="1"/>
</dbReference>
<evidence type="ECO:0000256" key="3">
    <source>
        <dbReference type="ARBA" id="ARBA00023015"/>
    </source>
</evidence>
<evidence type="ECO:0000313" key="10">
    <source>
        <dbReference type="EMBL" id="CAJ55133.1"/>
    </source>
</evidence>
<feature type="domain" description="Response regulatory" evidence="9">
    <location>
        <begin position="5"/>
        <end position="119"/>
    </location>
</feature>
<dbReference type="Gene3D" id="1.10.8.60">
    <property type="match status" value="1"/>
</dbReference>
<protein>
    <submittedName>
        <fullName evidence="10">Response regulator containing CheY-like receiver, AAA-type ATPase, and DNA-binding domains</fullName>
    </submittedName>
</protein>
<dbReference type="InterPro" id="IPR025944">
    <property type="entry name" value="Sigma_54_int_dom_CS"/>
</dbReference>
<dbReference type="FunFam" id="1.10.8.60:FF:000014">
    <property type="entry name" value="DNA-binding transcriptional regulator NtrC"/>
    <property type="match status" value="1"/>
</dbReference>
<dbReference type="GO" id="GO:0000160">
    <property type="term" value="P:phosphorelay signal transduction system"/>
    <property type="evidence" value="ECO:0007669"/>
    <property type="project" value="InterPro"/>
</dbReference>
<gene>
    <name evidence="10" type="primary">hydG</name>
    <name evidence="10" type="ordered locus">LI1079</name>
</gene>
<dbReference type="InterPro" id="IPR009057">
    <property type="entry name" value="Homeodomain-like_sf"/>
</dbReference>
<dbReference type="PROSITE" id="PS50045">
    <property type="entry name" value="SIGMA54_INTERACT_4"/>
    <property type="match status" value="1"/>
</dbReference>
<name>Q1MPE4_LAWIP</name>
<dbReference type="GO" id="GO:0005524">
    <property type="term" value="F:ATP binding"/>
    <property type="evidence" value="ECO:0007669"/>
    <property type="project" value="UniProtKB-KW"/>
</dbReference>
<keyword evidence="11" id="KW-1185">Reference proteome</keyword>
<accession>Q1MPE4</accession>
<dbReference type="Proteomes" id="UP000002430">
    <property type="component" value="Chromosome"/>
</dbReference>
<dbReference type="PROSITE" id="PS50110">
    <property type="entry name" value="RESPONSE_REGULATORY"/>
    <property type="match status" value="1"/>
</dbReference>
<dbReference type="Pfam" id="PF02954">
    <property type="entry name" value="HTH_8"/>
    <property type="match status" value="1"/>
</dbReference>
<dbReference type="KEGG" id="lip:LI1079"/>
<dbReference type="InterPro" id="IPR025662">
    <property type="entry name" value="Sigma_54_int_dom_ATP-bd_1"/>
</dbReference>
<dbReference type="GO" id="GO:0006355">
    <property type="term" value="P:regulation of DNA-templated transcription"/>
    <property type="evidence" value="ECO:0007669"/>
    <property type="project" value="InterPro"/>
</dbReference>
<dbReference type="SMART" id="SM00448">
    <property type="entry name" value="REC"/>
    <property type="match status" value="1"/>
</dbReference>
<dbReference type="Pfam" id="PF00072">
    <property type="entry name" value="Response_reg"/>
    <property type="match status" value="1"/>
</dbReference>
<sequence>MMKPIILIVDDDDVHRSMLSALLKGWGYETDEASDGDIAITKAKEHAYDTILSDLKMARVDGIKMLECILNYNPSIPIIIMTAWSSVETAVQALRMGAYDYLTKPLDFDALKKTLQKALTHLQVHPIVRDNESFHKVNTKIEQSNLGILGRSPCMLELIQMVSTVAPSEATILIVGESGTGKELVARAIRQASHRSDAPFVTVNCAALSPALLESELFGHEKGAFTGADRRREGRFKQADGGTLFLDEIGELPLLLQAKLLRAIQQGEIQRVGSDTPITVNVRVIAATNRDLPEEVIAGRFREDLYYRLNVIGIEVPPLRNRIEDIPLLATFFLEKFALSNRKVIKGFTPQSMDVLLRYNWPGNVRELENAIERAVILTTGDYISERELPMVMTSPSQPNVLSSQSDKEIVQYKDTVKHLSQEQTLTLEELEKRAIINMLHETSENKSEAARRLGITRATLHNKLKRYGIE</sequence>
<evidence type="ECO:0000256" key="6">
    <source>
        <dbReference type="ARBA" id="ARBA00023163"/>
    </source>
</evidence>
<evidence type="ECO:0000256" key="1">
    <source>
        <dbReference type="ARBA" id="ARBA00022741"/>
    </source>
</evidence>
<dbReference type="GO" id="GO:0043565">
    <property type="term" value="F:sequence-specific DNA binding"/>
    <property type="evidence" value="ECO:0007669"/>
    <property type="project" value="InterPro"/>
</dbReference>
<dbReference type="PRINTS" id="PR01590">
    <property type="entry name" value="HTHFIS"/>
</dbReference>
<dbReference type="Gene3D" id="1.10.10.60">
    <property type="entry name" value="Homeodomain-like"/>
    <property type="match status" value="1"/>
</dbReference>
<dbReference type="InterPro" id="IPR025943">
    <property type="entry name" value="Sigma_54_int_dom_ATP-bd_2"/>
</dbReference>
<dbReference type="InterPro" id="IPR027417">
    <property type="entry name" value="P-loop_NTPase"/>
</dbReference>
<evidence type="ECO:0000259" key="8">
    <source>
        <dbReference type="PROSITE" id="PS50045"/>
    </source>
</evidence>
<keyword evidence="1" id="KW-0547">Nucleotide-binding</keyword>
<evidence type="ECO:0000256" key="4">
    <source>
        <dbReference type="ARBA" id="ARBA00023125"/>
    </source>
</evidence>
<dbReference type="CDD" id="cd00009">
    <property type="entry name" value="AAA"/>
    <property type="match status" value="1"/>
</dbReference>
<dbReference type="InterPro" id="IPR003593">
    <property type="entry name" value="AAA+_ATPase"/>
</dbReference>
<dbReference type="SMART" id="SM00382">
    <property type="entry name" value="AAA"/>
    <property type="match status" value="1"/>
</dbReference>
<dbReference type="InterPro" id="IPR011006">
    <property type="entry name" value="CheY-like_superfamily"/>
</dbReference>
<keyword evidence="3" id="KW-0805">Transcription regulation</keyword>
<keyword evidence="5" id="KW-0010">Activator</keyword>
<dbReference type="SUPFAM" id="SSF46689">
    <property type="entry name" value="Homeodomain-like"/>
    <property type="match status" value="1"/>
</dbReference>
<keyword evidence="7" id="KW-0597">Phosphoprotein</keyword>
<keyword evidence="6" id="KW-0804">Transcription</keyword>
<evidence type="ECO:0000256" key="5">
    <source>
        <dbReference type="ARBA" id="ARBA00023159"/>
    </source>
</evidence>
<dbReference type="SUPFAM" id="SSF52540">
    <property type="entry name" value="P-loop containing nucleoside triphosphate hydrolases"/>
    <property type="match status" value="1"/>
</dbReference>
<dbReference type="PANTHER" id="PTHR32071">
    <property type="entry name" value="TRANSCRIPTIONAL REGULATORY PROTEIN"/>
    <property type="match status" value="1"/>
</dbReference>
<dbReference type="PROSITE" id="PS00688">
    <property type="entry name" value="SIGMA54_INTERACT_3"/>
    <property type="match status" value="1"/>
</dbReference>
<feature type="modified residue" description="4-aspartylphosphate" evidence="7">
    <location>
        <position position="54"/>
    </location>
</feature>
<dbReference type="InterPro" id="IPR058031">
    <property type="entry name" value="AAA_lid_NorR"/>
</dbReference>
<dbReference type="eggNOG" id="COG2204">
    <property type="taxonomic scope" value="Bacteria"/>
</dbReference>
<organism evidence="10 11">
    <name type="scientific">Lawsonia intracellularis (strain PHE/MN1-00)</name>
    <dbReference type="NCBI Taxonomy" id="363253"/>
    <lineage>
        <taxon>Bacteria</taxon>
        <taxon>Pseudomonadati</taxon>
        <taxon>Thermodesulfobacteriota</taxon>
        <taxon>Desulfovibrionia</taxon>
        <taxon>Desulfovibrionales</taxon>
        <taxon>Desulfovibrionaceae</taxon>
        <taxon>Lawsonia</taxon>
    </lineage>
</organism>
<dbReference type="AlphaFoldDB" id="Q1MPE4"/>
<evidence type="ECO:0000256" key="7">
    <source>
        <dbReference type="PROSITE-ProRule" id="PRU00169"/>
    </source>
</evidence>
<keyword evidence="2" id="KW-0067">ATP-binding</keyword>
<dbReference type="PROSITE" id="PS00676">
    <property type="entry name" value="SIGMA54_INTERACT_2"/>
    <property type="match status" value="1"/>
</dbReference>
<keyword evidence="4 10" id="KW-0238">DNA-binding</keyword>
<feature type="domain" description="Sigma-54 factor interaction" evidence="8">
    <location>
        <begin position="148"/>
        <end position="377"/>
    </location>
</feature>
<dbReference type="Gene3D" id="3.40.50.300">
    <property type="entry name" value="P-loop containing nucleotide triphosphate hydrolases"/>
    <property type="match status" value="1"/>
</dbReference>
<dbReference type="EMBL" id="AM180252">
    <property type="protein sequence ID" value="CAJ55133.1"/>
    <property type="molecule type" value="Genomic_DNA"/>
</dbReference>
<dbReference type="PANTHER" id="PTHR32071:SF117">
    <property type="entry name" value="PTS-DEPENDENT DIHYDROXYACETONE KINASE OPERON REGULATORY PROTEIN-RELATED"/>
    <property type="match status" value="1"/>
</dbReference>
<dbReference type="STRING" id="363253.LI1079"/>
<evidence type="ECO:0000313" key="11">
    <source>
        <dbReference type="Proteomes" id="UP000002430"/>
    </source>
</evidence>
<dbReference type="InterPro" id="IPR002197">
    <property type="entry name" value="HTH_Fis"/>
</dbReference>
<dbReference type="FunFam" id="3.40.50.300:FF:000006">
    <property type="entry name" value="DNA-binding transcriptional regulator NtrC"/>
    <property type="match status" value="1"/>
</dbReference>
<dbReference type="PROSITE" id="PS00675">
    <property type="entry name" value="SIGMA54_INTERACT_1"/>
    <property type="match status" value="1"/>
</dbReference>
<dbReference type="HOGENOM" id="CLU_000445_0_6_7"/>
<dbReference type="Gene3D" id="3.40.50.2300">
    <property type="match status" value="1"/>
</dbReference>
<dbReference type="InterPro" id="IPR002078">
    <property type="entry name" value="Sigma_54_int"/>
</dbReference>
<evidence type="ECO:0000259" key="9">
    <source>
        <dbReference type="PROSITE" id="PS50110"/>
    </source>
</evidence>
<dbReference type="InterPro" id="IPR001789">
    <property type="entry name" value="Sig_transdc_resp-reg_receiver"/>
</dbReference>